<protein>
    <submittedName>
        <fullName evidence="2">Uncharacterized protein</fullName>
    </submittedName>
</protein>
<reference evidence="3" key="1">
    <citation type="journal article" date="2019" name="Int. J. Syst. Evol. Microbiol.">
        <title>The Global Catalogue of Microorganisms (GCM) 10K type strain sequencing project: providing services to taxonomists for standard genome sequencing and annotation.</title>
        <authorList>
            <consortium name="The Broad Institute Genomics Platform"/>
            <consortium name="The Broad Institute Genome Sequencing Center for Infectious Disease"/>
            <person name="Wu L."/>
            <person name="Ma J."/>
        </authorList>
    </citation>
    <scope>NUCLEOTIDE SEQUENCE [LARGE SCALE GENOMIC DNA]</scope>
    <source>
        <strain evidence="3">JCM 17926</strain>
    </source>
</reference>
<evidence type="ECO:0000313" key="3">
    <source>
        <dbReference type="Proteomes" id="UP001500552"/>
    </source>
</evidence>
<feature type="transmembrane region" description="Helical" evidence="1">
    <location>
        <begin position="160"/>
        <end position="179"/>
    </location>
</feature>
<name>A0ABP8LFG7_9BACT</name>
<sequence>MELDDLKATWQRETENNAHLPYKTMEQLQQILNSRTEDMVTSLKRKYEKIISIMLGGMLLFVLVHPILTDGFTYPGSINGFVKAMFFYVVLLIFYWQKLKNINHLQLSDHIKERMEQLLLMLQRNYRTEVIFVVAFFVGVIFIGRFFYGKGLQDLDDTGVLIGLPLAILFSGAMVYLIIRRYRGKIKEMKAYLAEYEHAA</sequence>
<organism evidence="2 3">
    <name type="scientific">Pontibacter saemangeumensis</name>
    <dbReference type="NCBI Taxonomy" id="1084525"/>
    <lineage>
        <taxon>Bacteria</taxon>
        <taxon>Pseudomonadati</taxon>
        <taxon>Bacteroidota</taxon>
        <taxon>Cytophagia</taxon>
        <taxon>Cytophagales</taxon>
        <taxon>Hymenobacteraceae</taxon>
        <taxon>Pontibacter</taxon>
    </lineage>
</organism>
<keyword evidence="1" id="KW-1133">Transmembrane helix</keyword>
<feature type="transmembrane region" description="Helical" evidence="1">
    <location>
        <begin position="74"/>
        <end position="96"/>
    </location>
</feature>
<gene>
    <name evidence="2" type="ORF">GCM10023188_11560</name>
</gene>
<evidence type="ECO:0000313" key="2">
    <source>
        <dbReference type="EMBL" id="GAA4427911.1"/>
    </source>
</evidence>
<dbReference type="Proteomes" id="UP001500552">
    <property type="component" value="Unassembled WGS sequence"/>
</dbReference>
<accession>A0ABP8LFG7</accession>
<keyword evidence="1" id="KW-0472">Membrane</keyword>
<proteinExistence type="predicted"/>
<dbReference type="EMBL" id="BAABHC010000004">
    <property type="protein sequence ID" value="GAA4427911.1"/>
    <property type="molecule type" value="Genomic_DNA"/>
</dbReference>
<keyword evidence="3" id="KW-1185">Reference proteome</keyword>
<keyword evidence="1" id="KW-0812">Transmembrane</keyword>
<feature type="transmembrane region" description="Helical" evidence="1">
    <location>
        <begin position="50"/>
        <end position="68"/>
    </location>
</feature>
<feature type="transmembrane region" description="Helical" evidence="1">
    <location>
        <begin position="130"/>
        <end position="148"/>
    </location>
</feature>
<evidence type="ECO:0000256" key="1">
    <source>
        <dbReference type="SAM" id="Phobius"/>
    </source>
</evidence>
<comment type="caution">
    <text evidence="2">The sequence shown here is derived from an EMBL/GenBank/DDBJ whole genome shotgun (WGS) entry which is preliminary data.</text>
</comment>